<proteinExistence type="predicted"/>
<sequence>MWIQNVQHNHALGLEMWRRIGWQIYLTTLVSANPLSLCVPMACEQDRHAA</sequence>
<dbReference type="WBParaSite" id="MCU_014322-RC">
    <property type="protein sequence ID" value="MCU_014322-RC"/>
    <property type="gene ID" value="MCU_014322"/>
</dbReference>
<reference evidence="1" key="1">
    <citation type="submission" date="2019-11" db="UniProtKB">
        <authorList>
            <consortium name="WormBaseParasite"/>
        </authorList>
    </citation>
    <scope>IDENTIFICATION</scope>
</reference>
<dbReference type="AlphaFoldDB" id="A0A5K3G779"/>
<protein>
    <submittedName>
        <fullName evidence="1">Formate hydrogenlyase subunit 3</fullName>
    </submittedName>
</protein>
<name>A0A5K3G779_MESCO</name>
<accession>A0A5K3G779</accession>
<organism evidence="1">
    <name type="scientific">Mesocestoides corti</name>
    <name type="common">Flatworm</name>
    <dbReference type="NCBI Taxonomy" id="53468"/>
    <lineage>
        <taxon>Eukaryota</taxon>
        <taxon>Metazoa</taxon>
        <taxon>Spiralia</taxon>
        <taxon>Lophotrochozoa</taxon>
        <taxon>Platyhelminthes</taxon>
        <taxon>Cestoda</taxon>
        <taxon>Eucestoda</taxon>
        <taxon>Cyclophyllidea</taxon>
        <taxon>Mesocestoididae</taxon>
        <taxon>Mesocestoides</taxon>
    </lineage>
</organism>
<evidence type="ECO:0000313" key="1">
    <source>
        <dbReference type="WBParaSite" id="MCU_014322-RC"/>
    </source>
</evidence>